<name>A0A7N0VMH9_KALFE</name>
<dbReference type="Pfam" id="PF00582">
    <property type="entry name" value="Usp"/>
    <property type="match status" value="1"/>
</dbReference>
<reference evidence="5" key="1">
    <citation type="submission" date="2021-01" db="UniProtKB">
        <authorList>
            <consortium name="EnsemblPlants"/>
        </authorList>
    </citation>
    <scope>IDENTIFICATION</scope>
</reference>
<dbReference type="PANTHER" id="PTHR45647">
    <property type="entry name" value="OS02G0152300 PROTEIN"/>
    <property type="match status" value="1"/>
</dbReference>
<evidence type="ECO:0000313" key="5">
    <source>
        <dbReference type="EnsemblPlants" id="Kaladp1324s0010.2.v1.1"/>
    </source>
</evidence>
<evidence type="ECO:0000313" key="6">
    <source>
        <dbReference type="Proteomes" id="UP000594263"/>
    </source>
</evidence>
<keyword evidence="3" id="KW-0833">Ubl conjugation pathway</keyword>
<dbReference type="InterPro" id="IPR006016">
    <property type="entry name" value="UspA"/>
</dbReference>
<dbReference type="GO" id="GO:0061630">
    <property type="term" value="F:ubiquitin protein ligase activity"/>
    <property type="evidence" value="ECO:0007669"/>
    <property type="project" value="UniProtKB-EC"/>
</dbReference>
<keyword evidence="6" id="KW-1185">Reference proteome</keyword>
<evidence type="ECO:0000259" key="4">
    <source>
        <dbReference type="Pfam" id="PF00582"/>
    </source>
</evidence>
<protein>
    <recommendedName>
        <fullName evidence="2">RING-type E3 ubiquitin transferase</fullName>
        <ecNumber evidence="2">2.3.2.27</ecNumber>
    </recommendedName>
</protein>
<evidence type="ECO:0000256" key="3">
    <source>
        <dbReference type="ARBA" id="ARBA00022786"/>
    </source>
</evidence>
<dbReference type="EnsemblPlants" id="Kaladp1324s0010.2.v1.1">
    <property type="protein sequence ID" value="Kaladp1324s0010.2.v1.1"/>
    <property type="gene ID" value="Kaladp1324s0010.v1.1"/>
</dbReference>
<dbReference type="SUPFAM" id="SSF52402">
    <property type="entry name" value="Adenine nucleotide alpha hydrolases-like"/>
    <property type="match status" value="1"/>
</dbReference>
<organism evidence="5 6">
    <name type="scientific">Kalanchoe fedtschenkoi</name>
    <name type="common">Lavender scallops</name>
    <name type="synonym">South American air plant</name>
    <dbReference type="NCBI Taxonomy" id="63787"/>
    <lineage>
        <taxon>Eukaryota</taxon>
        <taxon>Viridiplantae</taxon>
        <taxon>Streptophyta</taxon>
        <taxon>Embryophyta</taxon>
        <taxon>Tracheophyta</taxon>
        <taxon>Spermatophyta</taxon>
        <taxon>Magnoliopsida</taxon>
        <taxon>eudicotyledons</taxon>
        <taxon>Gunneridae</taxon>
        <taxon>Pentapetalae</taxon>
        <taxon>Saxifragales</taxon>
        <taxon>Crassulaceae</taxon>
        <taxon>Kalanchoe</taxon>
    </lineage>
</organism>
<dbReference type="Gramene" id="Kaladp1324s0010.2.v1.1">
    <property type="protein sequence ID" value="Kaladp1324s0010.2.v1.1"/>
    <property type="gene ID" value="Kaladp1324s0010.v1.1"/>
</dbReference>
<dbReference type="Gene3D" id="3.40.50.620">
    <property type="entry name" value="HUPs"/>
    <property type="match status" value="1"/>
</dbReference>
<dbReference type="PANTHER" id="PTHR45647:SF25">
    <property type="entry name" value="ADENINE NUCLEOTIDE ALPHA HYDROLASES-LIKE SUPERFAMILY PROTEIN"/>
    <property type="match status" value="1"/>
</dbReference>
<evidence type="ECO:0000256" key="2">
    <source>
        <dbReference type="ARBA" id="ARBA00012483"/>
    </source>
</evidence>
<evidence type="ECO:0000256" key="1">
    <source>
        <dbReference type="ARBA" id="ARBA00000900"/>
    </source>
</evidence>
<accession>A0A7N0VMH9</accession>
<proteinExistence type="predicted"/>
<dbReference type="AlphaFoldDB" id="A0A7N0VMH9"/>
<feature type="domain" description="UspA" evidence="4">
    <location>
        <begin position="15"/>
        <end position="135"/>
    </location>
</feature>
<dbReference type="Proteomes" id="UP000594263">
    <property type="component" value="Unplaced"/>
</dbReference>
<comment type="catalytic activity">
    <reaction evidence="1">
        <text>S-ubiquitinyl-[E2 ubiquitin-conjugating enzyme]-L-cysteine + [acceptor protein]-L-lysine = [E2 ubiquitin-conjugating enzyme]-L-cysteine + N(6)-ubiquitinyl-[acceptor protein]-L-lysine.</text>
        <dbReference type="EC" id="2.3.2.27"/>
    </reaction>
</comment>
<sequence length="197" mass="22120">MESGDVRGAGRRNLVAVAVDKGSRSSREALRWMIDHHLVSKGQTVMLVHVNVTKSPPLPPYGKNELKIRREPDEEAMDVLTPYMCFCLLRQVECEPVVLQHTDVAAALRDFIFFYGVDAFVLGGVTRHRLARWIFRDQDVHTKLGKCKPSFCTVYGICNKRIKNSKSATHHVLHPPSSRVAAEETITPELAAADGEW</sequence>
<dbReference type="EC" id="2.3.2.27" evidence="2"/>
<dbReference type="InterPro" id="IPR051348">
    <property type="entry name" value="U-box_ubiquitin_ligases"/>
</dbReference>
<dbReference type="InterPro" id="IPR014729">
    <property type="entry name" value="Rossmann-like_a/b/a_fold"/>
</dbReference>